<evidence type="ECO:0000256" key="2">
    <source>
        <dbReference type="SAM" id="SignalP"/>
    </source>
</evidence>
<accession>A0ABR0BWZ4</accession>
<dbReference type="Proteomes" id="UP001287286">
    <property type="component" value="Unassembled WGS sequence"/>
</dbReference>
<sequence>MKQLILASFVLYLPAAVLGAVGGHCSSGYSQTLCICLDKGVCTRYGGTVIKGTPGNWPCPFDGNNVMGCEIANHCPGKDTTTGCAWRDQCPYRVLRAQAKFTSSLGRLGSLQGKVAMKATQMTVIWCSGYKSLGVGEAIVITFRGLPIKRTDERSLPAFGILQRFWLGSYTPNRTAMTLSKATSPRPTHPPKVILPAWAESVADAPTEFVFTGLCSIKSQGCEINDVRRRLNDHSLDLTLQRLGVPLLFVIPCNARLSVSTASPNHALLDPWGANRNAHHRYEPASVDVTSRLANGLPSLRSWQIACPAILCSPSFKDLVETASHEAQVSTYVAKVLDMHFVGRLQSPPSAGACAGTPGKWLYLTHNGGQFLALQRPRRRQPKPCKLALRAARPPNELTVAIVSFPFLQLQPRPSHRMRPPQTLLRHERQEGRAQPPAPSSPPTCHRIETSRRLLPQRPSTRTTTPPLL</sequence>
<proteinExistence type="predicted"/>
<feature type="region of interest" description="Disordered" evidence="1">
    <location>
        <begin position="427"/>
        <end position="469"/>
    </location>
</feature>
<keyword evidence="2" id="KW-0732">Signal</keyword>
<reference evidence="3 4" key="1">
    <citation type="journal article" date="2024" name="Microbiol. Resour. Announc.">
        <title>Genome annotations for the ascomycete fungi Trichoderma harzianum, Trichoderma aggressivum, and Purpureocillium lilacinum.</title>
        <authorList>
            <person name="Beijen E.P.W."/>
            <person name="Ohm R.A."/>
        </authorList>
    </citation>
    <scope>NUCLEOTIDE SEQUENCE [LARGE SCALE GENOMIC DNA]</scope>
    <source>
        <strain evidence="3 4">CBS 150709</strain>
    </source>
</reference>
<keyword evidence="4" id="KW-1185">Reference proteome</keyword>
<protein>
    <submittedName>
        <fullName evidence="3">Uncharacterized protein</fullName>
    </submittedName>
</protein>
<comment type="caution">
    <text evidence="3">The sequence shown here is derived from an EMBL/GenBank/DDBJ whole genome shotgun (WGS) entry which is preliminary data.</text>
</comment>
<name>A0ABR0BWZ4_PURLI</name>
<gene>
    <name evidence="3" type="ORF">Purlil1_7185</name>
</gene>
<evidence type="ECO:0000256" key="1">
    <source>
        <dbReference type="SAM" id="MobiDB-lite"/>
    </source>
</evidence>
<evidence type="ECO:0000313" key="3">
    <source>
        <dbReference type="EMBL" id="KAK4088634.1"/>
    </source>
</evidence>
<organism evidence="3 4">
    <name type="scientific">Purpureocillium lilacinum</name>
    <name type="common">Paecilomyces lilacinus</name>
    <dbReference type="NCBI Taxonomy" id="33203"/>
    <lineage>
        <taxon>Eukaryota</taxon>
        <taxon>Fungi</taxon>
        <taxon>Dikarya</taxon>
        <taxon>Ascomycota</taxon>
        <taxon>Pezizomycotina</taxon>
        <taxon>Sordariomycetes</taxon>
        <taxon>Hypocreomycetidae</taxon>
        <taxon>Hypocreales</taxon>
        <taxon>Ophiocordycipitaceae</taxon>
        <taxon>Purpureocillium</taxon>
    </lineage>
</organism>
<feature type="chain" id="PRO_5046970557" evidence="2">
    <location>
        <begin position="20"/>
        <end position="469"/>
    </location>
</feature>
<feature type="compositionally biased region" description="Low complexity" evidence="1">
    <location>
        <begin position="453"/>
        <end position="469"/>
    </location>
</feature>
<dbReference type="EMBL" id="JAWRVI010000024">
    <property type="protein sequence ID" value="KAK4088634.1"/>
    <property type="molecule type" value="Genomic_DNA"/>
</dbReference>
<feature type="signal peptide" evidence="2">
    <location>
        <begin position="1"/>
        <end position="19"/>
    </location>
</feature>
<evidence type="ECO:0000313" key="4">
    <source>
        <dbReference type="Proteomes" id="UP001287286"/>
    </source>
</evidence>